<reference evidence="2" key="1">
    <citation type="journal article" date="2013" name="Genetics">
        <title>The draft genome and transcriptome of Panagrellus redivivus are shaped by the harsh demands of a free-living lifestyle.</title>
        <authorList>
            <person name="Srinivasan J."/>
            <person name="Dillman A.R."/>
            <person name="Macchietto M.G."/>
            <person name="Heikkinen L."/>
            <person name="Lakso M."/>
            <person name="Fracchia K.M."/>
            <person name="Antoshechkin I."/>
            <person name="Mortazavi A."/>
            <person name="Wong G."/>
            <person name="Sternberg P.W."/>
        </authorList>
    </citation>
    <scope>NUCLEOTIDE SEQUENCE [LARGE SCALE GENOMIC DNA]</scope>
    <source>
        <strain evidence="2">MT8872</strain>
    </source>
</reference>
<dbReference type="AlphaFoldDB" id="A0A7E4ZTX6"/>
<evidence type="ECO:0000313" key="3">
    <source>
        <dbReference type="WBParaSite" id="Pan_g17091.t1"/>
    </source>
</evidence>
<accession>A0A7E4ZTX6</accession>
<sequence>MQFSKIVLRIFILTAYVFGHDQTSKNYPQTTRILYNWPNRIYCVTKTVFSISSRQRAPKKESVSFLTELEHFCKDAMGGYIETFEEAITRCGKEITKCKNEKKLTNPDNYQKHLESVGNDADVGTLQKYAAAMPLNLRADLTRKDVKVCKDPYGRFYGVNRFFADTCLMVAFTDESGSISKMSPTNSRELRWLIEEELSDASNPELKKNLDDHFIPADYKNVCHFAPNKAIYICGFAPVSPNDMMPANASMSFCPGTTQKNYQYTFISATEIDNSGLLTTNKTDASFGSACYAGLTITVHQSDKGDTSIKMTFSFNGQTDRFENVNSPFEIYKYTTEAIGKRQFKRVEERVFTFQTDIIIKSQTLEVSMNKTYKAVSQIKFPSCYYMVVEPCQFLYKPYCEGEIDYHRIPPKTMLSKIGNYYCGRLLFSSGCTDTGFELMVNVVCRCIGKMCDDPHKKSTKDFMRTVSTTLEANYVCLNSEKGQVKTTPSKNSAFCYMTLTQPNQDKNVHQLVYGILDMQYYASITTSPYKCASVEELEEALFAPKPRYTESCRILKENNATVYQCCCKATNTPCNTERVIKKYLRLQTNMNLRSCQFQNHPTGACAGTRSSHFRCIGIFDVTKSNGFKNTKEDCVSSHLDNGPAQTLCRQYGGIINHHGGTCGMMAMYNMRKGEEVDETNLPIYVCCDDTYPDFEKKLRTRKLKRIDDL</sequence>
<reference evidence="3" key="2">
    <citation type="submission" date="2020-10" db="UniProtKB">
        <authorList>
            <consortium name="WormBaseParasite"/>
        </authorList>
    </citation>
    <scope>IDENTIFICATION</scope>
</reference>
<proteinExistence type="predicted"/>
<dbReference type="WBParaSite" id="Pan_g17091.t1">
    <property type="protein sequence ID" value="Pan_g17091.t1"/>
    <property type="gene ID" value="Pan_g17091"/>
</dbReference>
<keyword evidence="2" id="KW-1185">Reference proteome</keyword>
<organism evidence="2 3">
    <name type="scientific">Panagrellus redivivus</name>
    <name type="common">Microworm</name>
    <dbReference type="NCBI Taxonomy" id="6233"/>
    <lineage>
        <taxon>Eukaryota</taxon>
        <taxon>Metazoa</taxon>
        <taxon>Ecdysozoa</taxon>
        <taxon>Nematoda</taxon>
        <taxon>Chromadorea</taxon>
        <taxon>Rhabditida</taxon>
        <taxon>Tylenchina</taxon>
        <taxon>Panagrolaimomorpha</taxon>
        <taxon>Panagrolaimoidea</taxon>
        <taxon>Panagrolaimidae</taxon>
        <taxon>Panagrellus</taxon>
    </lineage>
</organism>
<feature type="chain" id="PRO_5028912561" evidence="1">
    <location>
        <begin position="20"/>
        <end position="710"/>
    </location>
</feature>
<evidence type="ECO:0000313" key="2">
    <source>
        <dbReference type="Proteomes" id="UP000492821"/>
    </source>
</evidence>
<dbReference type="Proteomes" id="UP000492821">
    <property type="component" value="Unassembled WGS sequence"/>
</dbReference>
<keyword evidence="1" id="KW-0732">Signal</keyword>
<name>A0A7E4ZTX6_PANRE</name>
<protein>
    <submittedName>
        <fullName evidence="3">Glycoprotein</fullName>
    </submittedName>
</protein>
<feature type="signal peptide" evidence="1">
    <location>
        <begin position="1"/>
        <end position="19"/>
    </location>
</feature>
<evidence type="ECO:0000256" key="1">
    <source>
        <dbReference type="SAM" id="SignalP"/>
    </source>
</evidence>